<comment type="subcellular location">
    <subcellularLocation>
        <location evidence="1">Cell outer membrane</location>
    </subcellularLocation>
</comment>
<evidence type="ECO:0000256" key="1">
    <source>
        <dbReference type="ARBA" id="ARBA00004442"/>
    </source>
</evidence>
<dbReference type="InterPro" id="IPR050330">
    <property type="entry name" value="Bact_OuterMem_StrucFunc"/>
</dbReference>
<dbReference type="PROSITE" id="PS51123">
    <property type="entry name" value="OMPA_2"/>
    <property type="match status" value="1"/>
</dbReference>
<evidence type="ECO:0000313" key="7">
    <source>
        <dbReference type="Proteomes" id="UP000838748"/>
    </source>
</evidence>
<dbReference type="Pfam" id="PF13488">
    <property type="entry name" value="Gly-zipper_Omp"/>
    <property type="match status" value="1"/>
</dbReference>
<evidence type="ECO:0000313" key="6">
    <source>
        <dbReference type="EMBL" id="CAH0541735.1"/>
    </source>
</evidence>
<keyword evidence="3" id="KW-0998">Cell outer membrane</keyword>
<dbReference type="InterPro" id="IPR006665">
    <property type="entry name" value="OmpA-like"/>
</dbReference>
<reference evidence="6" key="1">
    <citation type="submission" date="2021-11" db="EMBL/GenBank/DDBJ databases">
        <authorList>
            <person name="Rodrigo-Torres L."/>
            <person name="Arahal R. D."/>
            <person name="Lucena T."/>
        </authorList>
    </citation>
    <scope>NUCLEOTIDE SEQUENCE</scope>
    <source>
        <strain evidence="6">CECT 7928</strain>
    </source>
</reference>
<dbReference type="Proteomes" id="UP000838748">
    <property type="component" value="Unassembled WGS sequence"/>
</dbReference>
<dbReference type="PANTHER" id="PTHR30329:SF21">
    <property type="entry name" value="LIPOPROTEIN YIAD-RELATED"/>
    <property type="match status" value="1"/>
</dbReference>
<sequence>MKINKKLAAVAIAGTVALSGCTTINPYTGEQQTSSVAKGSAIGAIGGAVLGAATSSNKGKGALIGALGGAAVGGGIGYYMDVQEAKLRQQLQGTGVSVTRNGNNITLNMPNAITFAVNSSDLKPGADEVLSSVVLVVKEYEKTRINVLGYTDNTGSASYNKLLSDKRANAVGGYFLSHGVKYARLNQQGMGEANPIASNKTSAGRAENRRVEIVLTPM</sequence>
<evidence type="ECO:0000256" key="2">
    <source>
        <dbReference type="ARBA" id="ARBA00023136"/>
    </source>
</evidence>
<dbReference type="PROSITE" id="PS51257">
    <property type="entry name" value="PROKAR_LIPOPROTEIN"/>
    <property type="match status" value="1"/>
</dbReference>
<dbReference type="RefSeq" id="WP_237363239.1">
    <property type="nucleotide sequence ID" value="NZ_CAKLDM010000002.1"/>
</dbReference>
<dbReference type="InterPro" id="IPR039567">
    <property type="entry name" value="Gly-zipper"/>
</dbReference>
<keyword evidence="7" id="KW-1185">Reference proteome</keyword>
<dbReference type="CDD" id="cd07185">
    <property type="entry name" value="OmpA_C-like"/>
    <property type="match status" value="1"/>
</dbReference>
<dbReference type="PRINTS" id="PR01021">
    <property type="entry name" value="OMPADOMAIN"/>
</dbReference>
<organism evidence="6 7">
    <name type="scientific">Vibrio marisflavi CECT 7928</name>
    <dbReference type="NCBI Taxonomy" id="634439"/>
    <lineage>
        <taxon>Bacteria</taxon>
        <taxon>Pseudomonadati</taxon>
        <taxon>Pseudomonadota</taxon>
        <taxon>Gammaproteobacteria</taxon>
        <taxon>Vibrionales</taxon>
        <taxon>Vibrionaceae</taxon>
        <taxon>Vibrio</taxon>
    </lineage>
</organism>
<name>A0ABN8E8W2_9VIBR</name>
<evidence type="ECO:0000259" key="5">
    <source>
        <dbReference type="PROSITE" id="PS51123"/>
    </source>
</evidence>
<accession>A0ABN8E8W2</accession>
<dbReference type="Gene3D" id="3.30.1330.60">
    <property type="entry name" value="OmpA-like domain"/>
    <property type="match status" value="1"/>
</dbReference>
<protein>
    <submittedName>
        <fullName evidence="6">Lipoprotein YiaD</fullName>
    </submittedName>
</protein>
<dbReference type="InterPro" id="IPR006664">
    <property type="entry name" value="OMP_bac"/>
</dbReference>
<comment type="caution">
    <text evidence="6">The sequence shown here is derived from an EMBL/GenBank/DDBJ whole genome shotgun (WGS) entry which is preliminary data.</text>
</comment>
<keyword evidence="2 4" id="KW-0472">Membrane</keyword>
<dbReference type="SUPFAM" id="SSF103088">
    <property type="entry name" value="OmpA-like"/>
    <property type="match status" value="1"/>
</dbReference>
<dbReference type="PANTHER" id="PTHR30329">
    <property type="entry name" value="STATOR ELEMENT OF FLAGELLAR MOTOR COMPLEX"/>
    <property type="match status" value="1"/>
</dbReference>
<feature type="domain" description="OmpA-like" evidence="5">
    <location>
        <begin position="102"/>
        <end position="218"/>
    </location>
</feature>
<keyword evidence="6" id="KW-0449">Lipoprotein</keyword>
<evidence type="ECO:0000256" key="3">
    <source>
        <dbReference type="ARBA" id="ARBA00023237"/>
    </source>
</evidence>
<dbReference type="Pfam" id="PF00691">
    <property type="entry name" value="OmpA"/>
    <property type="match status" value="1"/>
</dbReference>
<dbReference type="InterPro" id="IPR036737">
    <property type="entry name" value="OmpA-like_sf"/>
</dbReference>
<dbReference type="EMBL" id="CAKLDM010000002">
    <property type="protein sequence ID" value="CAH0541735.1"/>
    <property type="molecule type" value="Genomic_DNA"/>
</dbReference>
<dbReference type="PRINTS" id="PR01023">
    <property type="entry name" value="NAFLGMOTY"/>
</dbReference>
<evidence type="ECO:0000256" key="4">
    <source>
        <dbReference type="PROSITE-ProRule" id="PRU00473"/>
    </source>
</evidence>
<gene>
    <name evidence="6" type="primary">yiaD</name>
    <name evidence="6" type="ORF">VMF7928_03793</name>
</gene>
<proteinExistence type="predicted"/>